<dbReference type="InterPro" id="IPR027806">
    <property type="entry name" value="HARBI1_dom"/>
</dbReference>
<evidence type="ECO:0000313" key="5">
    <source>
        <dbReference type="EMBL" id="KAF0726311.1"/>
    </source>
</evidence>
<dbReference type="GO" id="GO:0046872">
    <property type="term" value="F:metal ion binding"/>
    <property type="evidence" value="ECO:0007669"/>
    <property type="project" value="UniProtKB-KW"/>
</dbReference>
<comment type="caution">
    <text evidence="5">The sequence shown here is derived from an EMBL/GenBank/DDBJ whole genome shotgun (WGS) entry which is preliminary data.</text>
</comment>
<protein>
    <recommendedName>
        <fullName evidence="4">DDE Tnp4 domain-containing protein</fullName>
    </recommendedName>
</protein>
<evidence type="ECO:0000259" key="4">
    <source>
        <dbReference type="Pfam" id="PF13359"/>
    </source>
</evidence>
<comment type="cofactor">
    <cofactor evidence="1">
        <name>a divalent metal cation</name>
        <dbReference type="ChEBI" id="CHEBI:60240"/>
    </cofactor>
</comment>
<dbReference type="Pfam" id="PF13359">
    <property type="entry name" value="DDE_Tnp_4"/>
    <property type="match status" value="1"/>
</dbReference>
<evidence type="ECO:0000313" key="6">
    <source>
        <dbReference type="Proteomes" id="UP000481153"/>
    </source>
</evidence>
<evidence type="ECO:0000256" key="2">
    <source>
        <dbReference type="ARBA" id="ARBA00022723"/>
    </source>
</evidence>
<dbReference type="Proteomes" id="UP000481153">
    <property type="component" value="Unassembled WGS sequence"/>
</dbReference>
<reference evidence="5 6" key="1">
    <citation type="submission" date="2019-07" db="EMBL/GenBank/DDBJ databases">
        <title>Genomics analysis of Aphanomyces spp. identifies a new class of oomycete effector associated with host adaptation.</title>
        <authorList>
            <person name="Gaulin E."/>
        </authorList>
    </citation>
    <scope>NUCLEOTIDE SEQUENCE [LARGE SCALE GENOMIC DNA]</scope>
    <source>
        <strain evidence="5 6">ATCC 201684</strain>
    </source>
</reference>
<dbReference type="AlphaFoldDB" id="A0A6G0WGQ2"/>
<proteinExistence type="predicted"/>
<gene>
    <name evidence="5" type="ORF">Ae201684_015426</name>
</gene>
<evidence type="ECO:0000256" key="1">
    <source>
        <dbReference type="ARBA" id="ARBA00001968"/>
    </source>
</evidence>
<feature type="compositionally biased region" description="Polar residues" evidence="3">
    <location>
        <begin position="1"/>
        <end position="18"/>
    </location>
</feature>
<dbReference type="EMBL" id="VJMJ01000219">
    <property type="protein sequence ID" value="KAF0726311.1"/>
    <property type="molecule type" value="Genomic_DNA"/>
</dbReference>
<keyword evidence="2" id="KW-0479">Metal-binding</keyword>
<accession>A0A6G0WGQ2</accession>
<organism evidence="5 6">
    <name type="scientific">Aphanomyces euteiches</name>
    <dbReference type="NCBI Taxonomy" id="100861"/>
    <lineage>
        <taxon>Eukaryota</taxon>
        <taxon>Sar</taxon>
        <taxon>Stramenopiles</taxon>
        <taxon>Oomycota</taxon>
        <taxon>Saprolegniomycetes</taxon>
        <taxon>Saprolegniales</taxon>
        <taxon>Verrucalvaceae</taxon>
        <taxon>Aphanomyces</taxon>
    </lineage>
</organism>
<sequence length="454" mass="51464">MSQRSRVQDTNIRNASTPQLPPALNSRSINSAVDAILDLHERRQAKRRRYSSLPPQDDDINVDSHSPILDEFVRTRSISIVADLKNFSLAEFGILWSEIRQYIQRHWNVGPGCKNKTTPKDMLFMALTFLMHGGSWDVIAALFKLKSSTFSKSITGFIRTIHPHLMQGFVTAVAEKWSMLRLVTTGHQFQNFPHARYTVDCTFQQTHIPLGSFGSKKSYFSKKHGLYGVKIEVSVLPNGFAIGVTPCAKGSVADIAVFESNEDFHRSQLAKQNDESNIRDDGPLVEIFSNQWIVLADKGYQGLANRLRAVTPVKRLPGSILSMEHEQLNADIATDRVIVENYFGRLKTLWSVANDIYSWKRENYDMFIQTCIALTNVHIRFLPLRSDDGQNYNQYINRLMAIGAKMVEKRASTTQKYLRKRKPRLDSIIPNLENAYDDGDSDNSALGDDSGIFD</sequence>
<feature type="domain" description="DDE Tnp4" evidence="4">
    <location>
        <begin position="199"/>
        <end position="376"/>
    </location>
</feature>
<dbReference type="VEuPathDB" id="FungiDB:AeMF1_013496"/>
<name>A0A6G0WGQ2_9STRA</name>
<keyword evidence="6" id="KW-1185">Reference proteome</keyword>
<evidence type="ECO:0000256" key="3">
    <source>
        <dbReference type="SAM" id="MobiDB-lite"/>
    </source>
</evidence>
<feature type="region of interest" description="Disordered" evidence="3">
    <location>
        <begin position="1"/>
        <end position="24"/>
    </location>
</feature>